<evidence type="ECO:0000256" key="1">
    <source>
        <dbReference type="ARBA" id="ARBA00004141"/>
    </source>
</evidence>
<evidence type="ECO:0000256" key="4">
    <source>
        <dbReference type="ARBA" id="ARBA00023136"/>
    </source>
</evidence>
<evidence type="ECO:0000313" key="8">
    <source>
        <dbReference type="Proteomes" id="UP000267535"/>
    </source>
</evidence>
<dbReference type="InterPro" id="IPR009915">
    <property type="entry name" value="NnrU_dom"/>
</dbReference>
<dbReference type="OrthoDB" id="5293641at2"/>
<evidence type="ECO:0000313" key="7">
    <source>
        <dbReference type="EMBL" id="RRC99291.1"/>
    </source>
</evidence>
<evidence type="ECO:0000256" key="2">
    <source>
        <dbReference type="ARBA" id="ARBA00022692"/>
    </source>
</evidence>
<sequence length="189" mass="20637">MLQLLTGILLFFGIHSVSIVALPLRDSFAAKSEYGWKAIYSLISVAGLWLMIQGYGELKQTPELLYISPAGLRHLAALLLLPAFILTIAPYFPGRITRAIKHPQLLGLQLWAVAHLMVNGGLADLLLFGSFLVWAVVDRISMMKRPSRAVPGVPESNRNDILLIVGGLAIYVVIAGWLHQPLFGVAPFG</sequence>
<gene>
    <name evidence="7" type="ORF">EHS89_10635</name>
</gene>
<proteinExistence type="predicted"/>
<reference evidence="7 8" key="1">
    <citation type="submission" date="2018-11" db="EMBL/GenBank/DDBJ databases">
        <title>The draft genome sequence of Amphritea balenae JAMM 1525T.</title>
        <authorList>
            <person name="Fang Z."/>
            <person name="Zhang Y."/>
            <person name="Han X."/>
        </authorList>
    </citation>
    <scope>NUCLEOTIDE SEQUENCE [LARGE SCALE GENOMIC DNA]</scope>
    <source>
        <strain evidence="7 8">JAMM 1525</strain>
    </source>
</reference>
<feature type="transmembrane region" description="Helical" evidence="5">
    <location>
        <begin position="75"/>
        <end position="92"/>
    </location>
</feature>
<dbReference type="GO" id="GO:0016020">
    <property type="term" value="C:membrane"/>
    <property type="evidence" value="ECO:0007669"/>
    <property type="project" value="UniProtKB-SubCell"/>
</dbReference>
<evidence type="ECO:0000259" key="6">
    <source>
        <dbReference type="Pfam" id="PF07298"/>
    </source>
</evidence>
<dbReference type="RefSeq" id="WP_124926129.1">
    <property type="nucleotide sequence ID" value="NZ_BMOH01000004.1"/>
</dbReference>
<keyword evidence="8" id="KW-1185">Reference proteome</keyword>
<evidence type="ECO:0000256" key="3">
    <source>
        <dbReference type="ARBA" id="ARBA00022989"/>
    </source>
</evidence>
<comment type="caution">
    <text evidence="7">The sequence shown here is derived from an EMBL/GenBank/DDBJ whole genome shotgun (WGS) entry which is preliminary data.</text>
</comment>
<feature type="transmembrane region" description="Helical" evidence="5">
    <location>
        <begin position="161"/>
        <end position="179"/>
    </location>
</feature>
<dbReference type="Pfam" id="PF07298">
    <property type="entry name" value="NnrU"/>
    <property type="match status" value="1"/>
</dbReference>
<comment type="subcellular location">
    <subcellularLocation>
        <location evidence="1">Membrane</location>
        <topology evidence="1">Multi-pass membrane protein</topology>
    </subcellularLocation>
</comment>
<dbReference type="EMBL" id="RQXV01000005">
    <property type="protein sequence ID" value="RRC99291.1"/>
    <property type="molecule type" value="Genomic_DNA"/>
</dbReference>
<keyword evidence="3 5" id="KW-1133">Transmembrane helix</keyword>
<name>A0A3P1SPV1_9GAMM</name>
<evidence type="ECO:0000256" key="5">
    <source>
        <dbReference type="SAM" id="Phobius"/>
    </source>
</evidence>
<keyword evidence="2 5" id="KW-0812">Transmembrane</keyword>
<dbReference type="Proteomes" id="UP000267535">
    <property type="component" value="Unassembled WGS sequence"/>
</dbReference>
<feature type="domain" description="NnrU" evidence="6">
    <location>
        <begin position="4"/>
        <end position="187"/>
    </location>
</feature>
<keyword evidence="4 5" id="KW-0472">Membrane</keyword>
<protein>
    <submittedName>
        <fullName evidence="7">NnrU family protein</fullName>
    </submittedName>
</protein>
<feature type="transmembrane region" description="Helical" evidence="5">
    <location>
        <begin position="37"/>
        <end position="55"/>
    </location>
</feature>
<dbReference type="AlphaFoldDB" id="A0A3P1SPV1"/>
<organism evidence="7 8">
    <name type="scientific">Amphritea balenae</name>
    <dbReference type="NCBI Taxonomy" id="452629"/>
    <lineage>
        <taxon>Bacteria</taxon>
        <taxon>Pseudomonadati</taxon>
        <taxon>Pseudomonadota</taxon>
        <taxon>Gammaproteobacteria</taxon>
        <taxon>Oceanospirillales</taxon>
        <taxon>Oceanospirillaceae</taxon>
        <taxon>Amphritea</taxon>
    </lineage>
</organism>
<feature type="transmembrane region" description="Helical" evidence="5">
    <location>
        <begin position="112"/>
        <end position="137"/>
    </location>
</feature>
<accession>A0A3P1SPV1</accession>